<dbReference type="SUPFAM" id="SSF54909">
    <property type="entry name" value="Dimeric alpha+beta barrel"/>
    <property type="match status" value="1"/>
</dbReference>
<sequence length="94" mass="11251">MAKLAIIVEYDVPVENRAEFDIQLQKNVNETLQDEGCLRMEILRHENDPEHVVLNELWEDDSFIEKHRQRPGHDESHEAVDRLLRGKRVNRYFL</sequence>
<proteinExistence type="predicted"/>
<dbReference type="PROSITE" id="PS51725">
    <property type="entry name" value="ABM"/>
    <property type="match status" value="1"/>
</dbReference>
<evidence type="ECO:0000313" key="3">
    <source>
        <dbReference type="Proteomes" id="UP000019141"/>
    </source>
</evidence>
<dbReference type="InterPro" id="IPR011008">
    <property type="entry name" value="Dimeric_a/b-barrel"/>
</dbReference>
<reference evidence="2 3" key="1">
    <citation type="journal article" date="2014" name="Nature">
        <title>An environmental bacterial taxon with a large and distinct metabolic repertoire.</title>
        <authorList>
            <person name="Wilson M.C."/>
            <person name="Mori T."/>
            <person name="Ruckert C."/>
            <person name="Uria A.R."/>
            <person name="Helf M.J."/>
            <person name="Takada K."/>
            <person name="Gernert C."/>
            <person name="Steffens U.A."/>
            <person name="Heycke N."/>
            <person name="Schmitt S."/>
            <person name="Rinke C."/>
            <person name="Helfrich E.J."/>
            <person name="Brachmann A.O."/>
            <person name="Gurgui C."/>
            <person name="Wakimoto T."/>
            <person name="Kracht M."/>
            <person name="Crusemann M."/>
            <person name="Hentschel U."/>
            <person name="Abe I."/>
            <person name="Matsunaga S."/>
            <person name="Kalinowski J."/>
            <person name="Takeyama H."/>
            <person name="Piel J."/>
        </authorList>
    </citation>
    <scope>NUCLEOTIDE SEQUENCE [LARGE SCALE GENOMIC DNA]</scope>
    <source>
        <strain evidence="3">TSY1</strain>
    </source>
</reference>
<dbReference type="Proteomes" id="UP000019141">
    <property type="component" value="Unassembled WGS sequence"/>
</dbReference>
<dbReference type="GO" id="GO:0016491">
    <property type="term" value="F:oxidoreductase activity"/>
    <property type="evidence" value="ECO:0007669"/>
    <property type="project" value="TreeGrafter"/>
</dbReference>
<dbReference type="PANTHER" id="PTHR33336:SF1">
    <property type="entry name" value="(4S)-4-HYDROXY-5-PHOSPHONOOXYPENTANE-2,3-DIONE ISOMERASE"/>
    <property type="match status" value="1"/>
</dbReference>
<accession>W4LFW8</accession>
<name>W4LFW8_ENTF1</name>
<evidence type="ECO:0000259" key="1">
    <source>
        <dbReference type="PROSITE" id="PS51725"/>
    </source>
</evidence>
<evidence type="ECO:0000313" key="2">
    <source>
        <dbReference type="EMBL" id="ETW96882.1"/>
    </source>
</evidence>
<comment type="caution">
    <text evidence="2">The sequence shown here is derived from an EMBL/GenBank/DDBJ whole genome shotgun (WGS) entry which is preliminary data.</text>
</comment>
<gene>
    <name evidence="2" type="ORF">ETSY1_24850</name>
</gene>
<dbReference type="PANTHER" id="PTHR33336">
    <property type="entry name" value="QUINOL MONOOXYGENASE YGIN-RELATED"/>
    <property type="match status" value="1"/>
</dbReference>
<dbReference type="AlphaFoldDB" id="W4LFW8"/>
<dbReference type="Pfam" id="PF03992">
    <property type="entry name" value="ABM"/>
    <property type="match status" value="1"/>
</dbReference>
<dbReference type="GO" id="GO:0005829">
    <property type="term" value="C:cytosol"/>
    <property type="evidence" value="ECO:0007669"/>
    <property type="project" value="TreeGrafter"/>
</dbReference>
<protein>
    <recommendedName>
        <fullName evidence="1">ABM domain-containing protein</fullName>
    </recommendedName>
</protein>
<dbReference type="EMBL" id="AZHW01000731">
    <property type="protein sequence ID" value="ETW96882.1"/>
    <property type="molecule type" value="Genomic_DNA"/>
</dbReference>
<dbReference type="InterPro" id="IPR007138">
    <property type="entry name" value="ABM_dom"/>
</dbReference>
<feature type="domain" description="ABM" evidence="1">
    <location>
        <begin position="4"/>
        <end position="93"/>
    </location>
</feature>
<organism evidence="2 3">
    <name type="scientific">Entotheonella factor</name>
    <dbReference type="NCBI Taxonomy" id="1429438"/>
    <lineage>
        <taxon>Bacteria</taxon>
        <taxon>Pseudomonadati</taxon>
        <taxon>Nitrospinota/Tectimicrobiota group</taxon>
        <taxon>Candidatus Tectimicrobiota</taxon>
        <taxon>Candidatus Entotheonellia</taxon>
        <taxon>Candidatus Entotheonellales</taxon>
        <taxon>Candidatus Entotheonellaceae</taxon>
        <taxon>Candidatus Entotheonella</taxon>
    </lineage>
</organism>
<dbReference type="HOGENOM" id="CLU_2380845_0_0_7"/>
<keyword evidence="3" id="KW-1185">Reference proteome</keyword>
<dbReference type="Gene3D" id="3.30.70.100">
    <property type="match status" value="1"/>
</dbReference>
<dbReference type="InterPro" id="IPR050744">
    <property type="entry name" value="AI-2_Isomerase_LsrG"/>
</dbReference>